<name>A0ABW2RRN8_9BACL</name>
<gene>
    <name evidence="1" type="ORF">ACFQNG_20450</name>
</gene>
<proteinExistence type="predicted"/>
<comment type="caution">
    <text evidence="1">The sequence shown here is derived from an EMBL/GenBank/DDBJ whole genome shotgun (WGS) entry which is preliminary data.</text>
</comment>
<sequence>MIRFNDYGYLDPGTYELTFDQLKKSVLVHGETWIAGWDAEWRLTLVNRLERLVPYLWDYGVEHIYVDGSFCSDKPRPRDIDCFYDFQIPDEIMEIEDEVRRHEVILDYFEIFSEQLNKKFDEPIWSIWKREFVDEKGIRQTLMWERLKVELMPNCWGIYAGDWYPGGKLRKFDEFFRYDRVGTEKGIILLKKG</sequence>
<dbReference type="RefSeq" id="WP_379867764.1">
    <property type="nucleotide sequence ID" value="NZ_JBHTBW010000087.1"/>
</dbReference>
<dbReference type="Pfam" id="PF22014">
    <property type="entry name" value="DUF6932"/>
    <property type="match status" value="1"/>
</dbReference>
<evidence type="ECO:0000313" key="1">
    <source>
        <dbReference type="EMBL" id="MFC7443432.1"/>
    </source>
</evidence>
<organism evidence="1 2">
    <name type="scientific">Laceyella putida</name>
    <dbReference type="NCBI Taxonomy" id="110101"/>
    <lineage>
        <taxon>Bacteria</taxon>
        <taxon>Bacillati</taxon>
        <taxon>Bacillota</taxon>
        <taxon>Bacilli</taxon>
        <taxon>Bacillales</taxon>
        <taxon>Thermoactinomycetaceae</taxon>
        <taxon>Laceyella</taxon>
    </lineage>
</organism>
<reference evidence="2" key="1">
    <citation type="journal article" date="2019" name="Int. J. Syst. Evol. Microbiol.">
        <title>The Global Catalogue of Microorganisms (GCM) 10K type strain sequencing project: providing services to taxonomists for standard genome sequencing and annotation.</title>
        <authorList>
            <consortium name="The Broad Institute Genomics Platform"/>
            <consortium name="The Broad Institute Genome Sequencing Center for Infectious Disease"/>
            <person name="Wu L."/>
            <person name="Ma J."/>
        </authorList>
    </citation>
    <scope>NUCLEOTIDE SEQUENCE [LARGE SCALE GENOMIC DNA]</scope>
    <source>
        <strain evidence="2">CGMCC 1.12942</strain>
    </source>
</reference>
<dbReference type="InterPro" id="IPR053860">
    <property type="entry name" value="DUF6932"/>
</dbReference>
<dbReference type="EMBL" id="JBHTBW010000087">
    <property type="protein sequence ID" value="MFC7443432.1"/>
    <property type="molecule type" value="Genomic_DNA"/>
</dbReference>
<protein>
    <submittedName>
        <fullName evidence="1">DUF6932 family protein</fullName>
    </submittedName>
</protein>
<evidence type="ECO:0000313" key="2">
    <source>
        <dbReference type="Proteomes" id="UP001596500"/>
    </source>
</evidence>
<keyword evidence="2" id="KW-1185">Reference proteome</keyword>
<accession>A0ABW2RRN8</accession>
<dbReference type="Proteomes" id="UP001596500">
    <property type="component" value="Unassembled WGS sequence"/>
</dbReference>